<comment type="caution">
    <text evidence="1">The sequence shown here is derived from an EMBL/GenBank/DDBJ whole genome shotgun (WGS) entry which is preliminary data.</text>
</comment>
<dbReference type="EMBL" id="ACCL02000020">
    <property type="protein sequence ID" value="EET59290.1"/>
    <property type="molecule type" value="Genomic_DNA"/>
</dbReference>
<dbReference type="SUPFAM" id="SSF51197">
    <property type="entry name" value="Clavaminate synthase-like"/>
    <property type="match status" value="1"/>
</dbReference>
<gene>
    <name evidence="1" type="ORF">BRYFOR_08812</name>
</gene>
<organism evidence="1 2">
    <name type="scientific">Marvinbryantia formatexigens DSM 14469</name>
    <dbReference type="NCBI Taxonomy" id="478749"/>
    <lineage>
        <taxon>Bacteria</taxon>
        <taxon>Bacillati</taxon>
        <taxon>Bacillota</taxon>
        <taxon>Clostridia</taxon>
        <taxon>Lachnospirales</taxon>
        <taxon>Lachnospiraceae</taxon>
        <taxon>Marvinbryantia</taxon>
    </lineage>
</organism>
<dbReference type="eggNOG" id="COG2731">
    <property type="taxonomic scope" value="Bacteria"/>
</dbReference>
<dbReference type="PANTHER" id="PTHR34986">
    <property type="entry name" value="EVOLVED BETA-GALACTOSIDASE SUBUNIT BETA"/>
    <property type="match status" value="1"/>
</dbReference>
<evidence type="ECO:0000313" key="1">
    <source>
        <dbReference type="EMBL" id="EET59290.1"/>
    </source>
</evidence>
<dbReference type="OrthoDB" id="9792756at2"/>
<accession>C6LJH6</accession>
<keyword evidence="2" id="KW-1185">Reference proteome</keyword>
<dbReference type="InterPro" id="IPR037012">
    <property type="entry name" value="NanQ/TabA/YiaL_sf"/>
</dbReference>
<dbReference type="Proteomes" id="UP000005561">
    <property type="component" value="Unassembled WGS sequence"/>
</dbReference>
<dbReference type="STRING" id="168384.SAMN05660368_03149"/>
<reference evidence="1" key="1">
    <citation type="submission" date="2009-07" db="EMBL/GenBank/DDBJ databases">
        <authorList>
            <person name="Weinstock G."/>
            <person name="Sodergren E."/>
            <person name="Clifton S."/>
            <person name="Fulton L."/>
            <person name="Fulton B."/>
            <person name="Courtney L."/>
            <person name="Fronick C."/>
            <person name="Harrison M."/>
            <person name="Strong C."/>
            <person name="Farmer C."/>
            <person name="Delahaunty K."/>
            <person name="Markovic C."/>
            <person name="Hall O."/>
            <person name="Minx P."/>
            <person name="Tomlinson C."/>
            <person name="Mitreva M."/>
            <person name="Nelson J."/>
            <person name="Hou S."/>
            <person name="Wollam A."/>
            <person name="Pepin K.H."/>
            <person name="Johnson M."/>
            <person name="Bhonagiri V."/>
            <person name="Nash W.E."/>
            <person name="Warren W."/>
            <person name="Chinwalla A."/>
            <person name="Mardis E.R."/>
            <person name="Wilson R.K."/>
        </authorList>
    </citation>
    <scope>NUCLEOTIDE SEQUENCE [LARGE SCALE GENOMIC DNA]</scope>
    <source>
        <strain evidence="1">DSM 14469</strain>
    </source>
</reference>
<dbReference type="NCBIfam" id="TIGR00022">
    <property type="entry name" value="YhcH/YjgK/YiaL family protein"/>
    <property type="match status" value="1"/>
</dbReference>
<dbReference type="AlphaFoldDB" id="C6LJH6"/>
<name>C6LJH6_9FIRM</name>
<protein>
    <submittedName>
        <fullName evidence="1">YhcH/YjgK/YiaL family protein</fullName>
    </submittedName>
</protein>
<sequence>MIFSSIYTASESLCYPKGIQKALDFLKDHDFTAMEPGRFELQGDDIFATLMDATTKPKEEVHPESHREYIDVQFVVSGTEKLGFVNDTGKYEPIEHPEGSDVYFYGEVENESFVVSTPGCFSVFFPEDIHRPCVCAGEPENIRKVVVKIRVAAL</sequence>
<dbReference type="PANTHER" id="PTHR34986:SF1">
    <property type="entry name" value="PROTEIN YIAL"/>
    <property type="match status" value="1"/>
</dbReference>
<proteinExistence type="predicted"/>
<dbReference type="Pfam" id="PF04074">
    <property type="entry name" value="DUF386"/>
    <property type="match status" value="1"/>
</dbReference>
<dbReference type="GO" id="GO:0005829">
    <property type="term" value="C:cytosol"/>
    <property type="evidence" value="ECO:0007669"/>
    <property type="project" value="TreeGrafter"/>
</dbReference>
<evidence type="ECO:0000313" key="2">
    <source>
        <dbReference type="Proteomes" id="UP000005561"/>
    </source>
</evidence>
<dbReference type="RefSeq" id="WP_006863575.1">
    <property type="nucleotide sequence ID" value="NZ_ACCL02000020.1"/>
</dbReference>
<dbReference type="Gene3D" id="2.60.120.370">
    <property type="entry name" value="YhcH/YjgK/YiaL"/>
    <property type="match status" value="1"/>
</dbReference>
<dbReference type="InterPro" id="IPR004375">
    <property type="entry name" value="NanQ/TabA/YiaL"/>
</dbReference>